<organism evidence="2 3">
    <name type="scientific">Neisseria elongata</name>
    <dbReference type="NCBI Taxonomy" id="495"/>
    <lineage>
        <taxon>Bacteria</taxon>
        <taxon>Pseudomonadati</taxon>
        <taxon>Pseudomonadota</taxon>
        <taxon>Betaproteobacteria</taxon>
        <taxon>Neisseriales</taxon>
        <taxon>Neisseriaceae</taxon>
        <taxon>Neisseria</taxon>
    </lineage>
</organism>
<dbReference type="SUPFAM" id="SSF69618">
    <property type="entry name" value="HemD-like"/>
    <property type="match status" value="1"/>
</dbReference>
<dbReference type="GO" id="GO:0006782">
    <property type="term" value="P:protoporphyrinogen IX biosynthetic process"/>
    <property type="evidence" value="ECO:0007669"/>
    <property type="project" value="UniProtKB-UniPathway"/>
</dbReference>
<evidence type="ECO:0000313" key="3">
    <source>
        <dbReference type="Proteomes" id="UP000254927"/>
    </source>
</evidence>
<dbReference type="EMBL" id="UGQW01000001">
    <property type="protein sequence ID" value="STZ66753.1"/>
    <property type="molecule type" value="Genomic_DNA"/>
</dbReference>
<dbReference type="Gene3D" id="3.40.50.10090">
    <property type="match status" value="2"/>
</dbReference>
<dbReference type="Pfam" id="PF02602">
    <property type="entry name" value="HEM4"/>
    <property type="match status" value="1"/>
</dbReference>
<dbReference type="UniPathway" id="UPA00251">
    <property type="reaction ID" value="UER00320"/>
</dbReference>
<evidence type="ECO:0000313" key="2">
    <source>
        <dbReference type="EMBL" id="STZ66753.1"/>
    </source>
</evidence>
<name>A0A378TXU5_NEIEL</name>
<accession>A0A378TXU5</accession>
<dbReference type="GO" id="GO:0004852">
    <property type="term" value="F:uroporphyrinogen-III synthase activity"/>
    <property type="evidence" value="ECO:0007669"/>
    <property type="project" value="InterPro"/>
</dbReference>
<dbReference type="AlphaFoldDB" id="A0A378TXU5"/>
<proteinExistence type="predicted"/>
<protein>
    <submittedName>
        <fullName evidence="2">Uroporphyrinogen-III synthase HemD</fullName>
    </submittedName>
</protein>
<reference evidence="2 3" key="1">
    <citation type="submission" date="2018-06" db="EMBL/GenBank/DDBJ databases">
        <authorList>
            <consortium name="Pathogen Informatics"/>
            <person name="Doyle S."/>
        </authorList>
    </citation>
    <scope>NUCLEOTIDE SEQUENCE [LARGE SCALE GENOMIC DNA]</scope>
    <source>
        <strain evidence="2 3">NCTC10660</strain>
    </source>
</reference>
<dbReference type="GeneID" id="93351221"/>
<dbReference type="InterPro" id="IPR003754">
    <property type="entry name" value="4pyrrol_synth_uPrphyn_synth"/>
</dbReference>
<feature type="domain" description="Tetrapyrrole biosynthesis uroporphyrinogen III synthase" evidence="1">
    <location>
        <begin position="55"/>
        <end position="255"/>
    </location>
</feature>
<dbReference type="Proteomes" id="UP000254927">
    <property type="component" value="Unassembled WGS sequence"/>
</dbReference>
<dbReference type="CDD" id="cd06578">
    <property type="entry name" value="HemD"/>
    <property type="match status" value="1"/>
</dbReference>
<sequence>MATVSVFGRRQEPNEGCLKTLYPFPPTQSHFIRPTMPTLLIVRPVAQAAADRQTCTVAGWQGTIFSPFAIEADADALARLPGQFQTASAVFWVSPSAVAVAAPHLEFSDRSPPQIAVGGSSARALQAYSRTPVWFPDDGNDSEAVLRLPLWQTLPKGAAVLIVRGHGGREFLAHQLTLRGFNVQIAEVYFRRPLEPDWTQFAAAPPDAAWITSAESVRLLFAAAPPSFTQKLQSLLYFTHHQRVAEALRAAGATRVELIPALDIDILNRYAEQNR</sequence>
<dbReference type="RefSeq" id="WP_240317915.1">
    <property type="nucleotide sequence ID" value="NZ_CP031252.1"/>
</dbReference>
<evidence type="ECO:0000259" key="1">
    <source>
        <dbReference type="Pfam" id="PF02602"/>
    </source>
</evidence>
<dbReference type="InterPro" id="IPR036108">
    <property type="entry name" value="4pyrrol_syn_uPrphyn_synt_sf"/>
</dbReference>
<gene>
    <name evidence="2" type="ORF">NCTC10660_00205</name>
</gene>